<dbReference type="GO" id="GO:0043565">
    <property type="term" value="F:sequence-specific DNA binding"/>
    <property type="evidence" value="ECO:0007669"/>
    <property type="project" value="InterPro"/>
</dbReference>
<evidence type="ECO:0000259" key="5">
    <source>
        <dbReference type="PROSITE" id="PS50956"/>
    </source>
</evidence>
<dbReference type="SUPFAM" id="SSF46785">
    <property type="entry name" value="Winged helix' DNA-binding domain"/>
    <property type="match status" value="1"/>
</dbReference>
<keyword evidence="1" id="KW-0805">Transcription regulation</keyword>
<proteinExistence type="predicted"/>
<dbReference type="InterPro" id="IPR000485">
    <property type="entry name" value="AsnC-type_HTH_dom"/>
</dbReference>
<dbReference type="Pfam" id="PF01037">
    <property type="entry name" value="AsnC_trans_reg"/>
    <property type="match status" value="1"/>
</dbReference>
<evidence type="ECO:0000256" key="1">
    <source>
        <dbReference type="ARBA" id="ARBA00023015"/>
    </source>
</evidence>
<sequence length="193" mass="20610">MPARPVVAAPGTASPSGGFPGRLHAVEEIDRAIVAALTADGRLSYTDLAERVGLSVSAVHQRVRRLEQRGVIKGYAARVSFEALDLPLTAFVAIRPFDPSQPDDAPERLSHLPEIDSCYSVAGEDFYLLLVRVASPADLERVLQEIRTSANVTTRTTVVLSTPYENRPPKISAAAPGRSRSRAPEEPAGSTAG</sequence>
<dbReference type="eggNOG" id="COG1522">
    <property type="taxonomic scope" value="Bacteria"/>
</dbReference>
<evidence type="ECO:0000256" key="4">
    <source>
        <dbReference type="SAM" id="MobiDB-lite"/>
    </source>
</evidence>
<dbReference type="InterPro" id="IPR036388">
    <property type="entry name" value="WH-like_DNA-bd_sf"/>
</dbReference>
<dbReference type="InterPro" id="IPR011991">
    <property type="entry name" value="ArsR-like_HTH"/>
</dbReference>
<organism evidence="6 7">
    <name type="scientific">Micromonospora chokoriensis</name>
    <dbReference type="NCBI Taxonomy" id="356851"/>
    <lineage>
        <taxon>Bacteria</taxon>
        <taxon>Bacillati</taxon>
        <taxon>Actinomycetota</taxon>
        <taxon>Actinomycetes</taxon>
        <taxon>Micromonosporales</taxon>
        <taxon>Micromonosporaceae</taxon>
        <taxon>Micromonospora</taxon>
    </lineage>
</organism>
<gene>
    <name evidence="6" type="ORF">GA0070612_4426</name>
</gene>
<keyword evidence="3" id="KW-0804">Transcription</keyword>
<accession>A0A1C4Y8N7</accession>
<dbReference type="EMBL" id="LT607409">
    <property type="protein sequence ID" value="SCF17095.1"/>
    <property type="molecule type" value="Genomic_DNA"/>
</dbReference>
<evidence type="ECO:0000256" key="2">
    <source>
        <dbReference type="ARBA" id="ARBA00023125"/>
    </source>
</evidence>
<protein>
    <submittedName>
        <fullName evidence="6">Lrp/AsnC family transcriptional regulator, leucine-responsive regulatory protein</fullName>
    </submittedName>
</protein>
<dbReference type="InterPro" id="IPR036390">
    <property type="entry name" value="WH_DNA-bd_sf"/>
</dbReference>
<dbReference type="Gene3D" id="3.30.70.920">
    <property type="match status" value="1"/>
</dbReference>
<dbReference type="AlphaFoldDB" id="A0A1C4Y8N7"/>
<dbReference type="PANTHER" id="PTHR30154:SF53">
    <property type="entry name" value="HTH-TYPE TRANSCRIPTIONAL REGULATOR LRPC"/>
    <property type="match status" value="1"/>
</dbReference>
<dbReference type="PRINTS" id="PR00033">
    <property type="entry name" value="HTHASNC"/>
</dbReference>
<dbReference type="SUPFAM" id="SSF54909">
    <property type="entry name" value="Dimeric alpha+beta barrel"/>
    <property type="match status" value="1"/>
</dbReference>
<dbReference type="PANTHER" id="PTHR30154">
    <property type="entry name" value="LEUCINE-RESPONSIVE REGULATORY PROTEIN"/>
    <property type="match status" value="1"/>
</dbReference>
<dbReference type="PROSITE" id="PS50956">
    <property type="entry name" value="HTH_ASNC_2"/>
    <property type="match status" value="1"/>
</dbReference>
<name>A0A1C4Y8N7_9ACTN</name>
<dbReference type="Gene3D" id="1.10.10.10">
    <property type="entry name" value="Winged helix-like DNA-binding domain superfamily/Winged helix DNA-binding domain"/>
    <property type="match status" value="1"/>
</dbReference>
<evidence type="ECO:0000313" key="6">
    <source>
        <dbReference type="EMBL" id="SCF17095.1"/>
    </source>
</evidence>
<dbReference type="InterPro" id="IPR011008">
    <property type="entry name" value="Dimeric_a/b-barrel"/>
</dbReference>
<keyword evidence="7" id="KW-1185">Reference proteome</keyword>
<dbReference type="FunFam" id="1.10.10.10:FF:000083">
    <property type="entry name" value="AsnC family transcriptional regulator"/>
    <property type="match status" value="1"/>
</dbReference>
<dbReference type="InterPro" id="IPR019887">
    <property type="entry name" value="Tscrpt_reg_AsnC/Lrp_C"/>
</dbReference>
<dbReference type="InterPro" id="IPR019888">
    <property type="entry name" value="Tscrpt_reg_AsnC-like"/>
</dbReference>
<feature type="domain" description="HTH asnC-type" evidence="5">
    <location>
        <begin position="26"/>
        <end position="87"/>
    </location>
</feature>
<evidence type="ECO:0000313" key="7">
    <source>
        <dbReference type="Proteomes" id="UP000198224"/>
    </source>
</evidence>
<dbReference type="SMART" id="SM00344">
    <property type="entry name" value="HTH_ASNC"/>
    <property type="match status" value="1"/>
</dbReference>
<dbReference type="GO" id="GO:0005829">
    <property type="term" value="C:cytosol"/>
    <property type="evidence" value="ECO:0007669"/>
    <property type="project" value="TreeGrafter"/>
</dbReference>
<keyword evidence="2" id="KW-0238">DNA-binding</keyword>
<dbReference type="Pfam" id="PF13412">
    <property type="entry name" value="HTH_24"/>
    <property type="match status" value="1"/>
</dbReference>
<dbReference type="GO" id="GO:0043200">
    <property type="term" value="P:response to amino acid"/>
    <property type="evidence" value="ECO:0007669"/>
    <property type="project" value="TreeGrafter"/>
</dbReference>
<dbReference type="CDD" id="cd00090">
    <property type="entry name" value="HTH_ARSR"/>
    <property type="match status" value="1"/>
</dbReference>
<evidence type="ECO:0000256" key="3">
    <source>
        <dbReference type="ARBA" id="ARBA00023163"/>
    </source>
</evidence>
<dbReference type="Proteomes" id="UP000198224">
    <property type="component" value="Chromosome I"/>
</dbReference>
<reference evidence="7" key="1">
    <citation type="submission" date="2016-06" db="EMBL/GenBank/DDBJ databases">
        <authorList>
            <person name="Varghese N."/>
            <person name="Submissions Spin"/>
        </authorList>
    </citation>
    <scope>NUCLEOTIDE SEQUENCE [LARGE SCALE GENOMIC DNA]</scope>
    <source>
        <strain evidence="7">DSM 45160</strain>
    </source>
</reference>
<dbReference type="PROSITE" id="PS00519">
    <property type="entry name" value="HTH_ASNC_1"/>
    <property type="match status" value="1"/>
</dbReference>
<feature type="region of interest" description="Disordered" evidence="4">
    <location>
        <begin position="163"/>
        <end position="193"/>
    </location>
</feature>
<dbReference type="InterPro" id="IPR019885">
    <property type="entry name" value="Tscrpt_reg_HTH_AsnC-type_CS"/>
</dbReference>